<dbReference type="AlphaFoldDB" id="A0A8X6IU28"/>
<gene>
    <name evidence="2" type="ORF">TNCT_3651</name>
</gene>
<feature type="compositionally biased region" description="Basic residues" evidence="1">
    <location>
        <begin position="93"/>
        <end position="104"/>
    </location>
</feature>
<comment type="caution">
    <text evidence="2">The sequence shown here is derived from an EMBL/GenBank/DDBJ whole genome shotgun (WGS) entry which is preliminary data.</text>
</comment>
<dbReference type="Proteomes" id="UP000887116">
    <property type="component" value="Unassembled WGS sequence"/>
</dbReference>
<feature type="compositionally biased region" description="Low complexity" evidence="1">
    <location>
        <begin position="76"/>
        <end position="92"/>
    </location>
</feature>
<organism evidence="2 3">
    <name type="scientific">Trichonephila clavata</name>
    <name type="common">Joro spider</name>
    <name type="synonym">Nephila clavata</name>
    <dbReference type="NCBI Taxonomy" id="2740835"/>
    <lineage>
        <taxon>Eukaryota</taxon>
        <taxon>Metazoa</taxon>
        <taxon>Ecdysozoa</taxon>
        <taxon>Arthropoda</taxon>
        <taxon>Chelicerata</taxon>
        <taxon>Arachnida</taxon>
        <taxon>Araneae</taxon>
        <taxon>Araneomorphae</taxon>
        <taxon>Entelegynae</taxon>
        <taxon>Araneoidea</taxon>
        <taxon>Nephilidae</taxon>
        <taxon>Trichonephila</taxon>
    </lineage>
</organism>
<evidence type="ECO:0000256" key="1">
    <source>
        <dbReference type="SAM" id="MobiDB-lite"/>
    </source>
</evidence>
<evidence type="ECO:0000313" key="2">
    <source>
        <dbReference type="EMBL" id="GFQ83115.1"/>
    </source>
</evidence>
<sequence length="104" mass="12227">MKENNLLPQGYARNFPSLFCDLLPWFCRKGDSNEKKNAINKRKGATTARTKIRMERETDVMEKLMQRKERVKQKGKSSWNRANSSSNNVVPRSKPHQRIRPPRN</sequence>
<reference evidence="2" key="1">
    <citation type="submission" date="2020-07" db="EMBL/GenBank/DDBJ databases">
        <title>Multicomponent nature underlies the extraordinary mechanical properties of spider dragline silk.</title>
        <authorList>
            <person name="Kono N."/>
            <person name="Nakamura H."/>
            <person name="Mori M."/>
            <person name="Yoshida Y."/>
            <person name="Ohtoshi R."/>
            <person name="Malay A.D."/>
            <person name="Moran D.A.P."/>
            <person name="Tomita M."/>
            <person name="Numata K."/>
            <person name="Arakawa K."/>
        </authorList>
    </citation>
    <scope>NUCLEOTIDE SEQUENCE</scope>
</reference>
<proteinExistence type="predicted"/>
<accession>A0A8X6IU28</accession>
<protein>
    <submittedName>
        <fullName evidence="2">Uncharacterized protein</fullName>
    </submittedName>
</protein>
<feature type="region of interest" description="Disordered" evidence="1">
    <location>
        <begin position="64"/>
        <end position="104"/>
    </location>
</feature>
<evidence type="ECO:0000313" key="3">
    <source>
        <dbReference type="Proteomes" id="UP000887116"/>
    </source>
</evidence>
<name>A0A8X6IU28_TRICU</name>
<dbReference type="EMBL" id="BMAO01002764">
    <property type="protein sequence ID" value="GFQ83115.1"/>
    <property type="molecule type" value="Genomic_DNA"/>
</dbReference>
<keyword evidence="3" id="KW-1185">Reference proteome</keyword>